<feature type="transmembrane region" description="Helical" evidence="7">
    <location>
        <begin position="156"/>
        <end position="174"/>
    </location>
</feature>
<dbReference type="PROSITE" id="PS50850">
    <property type="entry name" value="MFS"/>
    <property type="match status" value="1"/>
</dbReference>
<feature type="transmembrane region" description="Helical" evidence="7">
    <location>
        <begin position="214"/>
        <end position="237"/>
    </location>
</feature>
<feature type="transmembrane region" description="Helical" evidence="7">
    <location>
        <begin position="341"/>
        <end position="361"/>
    </location>
</feature>
<dbReference type="PANTHER" id="PTHR48022">
    <property type="entry name" value="PLASTIDIC GLUCOSE TRANSPORTER 4"/>
    <property type="match status" value="1"/>
</dbReference>
<name>A0A8H4P9B9_9HYPO</name>
<accession>A0A8H4P9B9</accession>
<dbReference type="PROSITE" id="PS00216">
    <property type="entry name" value="SUGAR_TRANSPORT_1"/>
    <property type="match status" value="1"/>
</dbReference>
<dbReference type="InterPro" id="IPR036259">
    <property type="entry name" value="MFS_trans_sf"/>
</dbReference>
<feature type="transmembrane region" description="Helical" evidence="7">
    <location>
        <begin position="370"/>
        <end position="391"/>
    </location>
</feature>
<feature type="transmembrane region" description="Helical" evidence="7">
    <location>
        <begin position="469"/>
        <end position="488"/>
    </location>
</feature>
<dbReference type="InterPro" id="IPR005829">
    <property type="entry name" value="Sugar_transporter_CS"/>
</dbReference>
<dbReference type="Gene3D" id="1.20.1250.20">
    <property type="entry name" value="MFS general substrate transporter like domains"/>
    <property type="match status" value="1"/>
</dbReference>
<dbReference type="SUPFAM" id="SSF103473">
    <property type="entry name" value="MFS general substrate transporter"/>
    <property type="match status" value="1"/>
</dbReference>
<dbReference type="InterPro" id="IPR020846">
    <property type="entry name" value="MFS_dom"/>
</dbReference>
<organism evidence="9 10">
    <name type="scientific">Fusarium albosuccineum</name>
    <dbReference type="NCBI Taxonomy" id="1237068"/>
    <lineage>
        <taxon>Eukaryota</taxon>
        <taxon>Fungi</taxon>
        <taxon>Dikarya</taxon>
        <taxon>Ascomycota</taxon>
        <taxon>Pezizomycotina</taxon>
        <taxon>Sordariomycetes</taxon>
        <taxon>Hypocreomycetidae</taxon>
        <taxon>Hypocreales</taxon>
        <taxon>Nectriaceae</taxon>
        <taxon>Fusarium</taxon>
        <taxon>Fusarium decemcellulare species complex</taxon>
    </lineage>
</organism>
<dbReference type="InterPro" id="IPR050360">
    <property type="entry name" value="MFS_Sugar_Transporters"/>
</dbReference>
<keyword evidence="4 7" id="KW-1133">Transmembrane helix</keyword>
<feature type="region of interest" description="Disordered" evidence="6">
    <location>
        <begin position="1"/>
        <end position="22"/>
    </location>
</feature>
<dbReference type="PANTHER" id="PTHR48022:SF22">
    <property type="entry name" value="MAJOR FACILITATOR SUPERFAMILY (MFS) PROFILE DOMAIN-CONTAINING PROTEIN"/>
    <property type="match status" value="1"/>
</dbReference>
<evidence type="ECO:0000256" key="4">
    <source>
        <dbReference type="ARBA" id="ARBA00022989"/>
    </source>
</evidence>
<dbReference type="InterPro" id="IPR008030">
    <property type="entry name" value="NmrA-like"/>
</dbReference>
<evidence type="ECO:0000313" key="10">
    <source>
        <dbReference type="Proteomes" id="UP000554235"/>
    </source>
</evidence>
<feature type="domain" description="Major facilitator superfamily (MFS) profile" evidence="8">
    <location>
        <begin position="50"/>
        <end position="492"/>
    </location>
</feature>
<protein>
    <submittedName>
        <fullName evidence="9">Maltose permease</fullName>
    </submittedName>
</protein>
<dbReference type="Pfam" id="PF00083">
    <property type="entry name" value="Sugar_tr"/>
    <property type="match status" value="1"/>
</dbReference>
<comment type="subcellular location">
    <subcellularLocation>
        <location evidence="1">Membrane</location>
        <topology evidence="1">Multi-pass membrane protein</topology>
    </subcellularLocation>
</comment>
<feature type="transmembrane region" description="Helical" evidence="7">
    <location>
        <begin position="435"/>
        <end position="457"/>
    </location>
</feature>
<gene>
    <name evidence="9" type="ORF">FALBO_5957</name>
</gene>
<feature type="transmembrane region" description="Helical" evidence="7">
    <location>
        <begin position="127"/>
        <end position="150"/>
    </location>
</feature>
<comment type="caution">
    <text evidence="9">The sequence shown here is derived from an EMBL/GenBank/DDBJ whole genome shotgun (WGS) entry which is preliminary data.</text>
</comment>
<dbReference type="InterPro" id="IPR005828">
    <property type="entry name" value="MFS_sugar_transport-like"/>
</dbReference>
<dbReference type="SUPFAM" id="SSF51735">
    <property type="entry name" value="NAD(P)-binding Rossmann-fold domains"/>
    <property type="match status" value="1"/>
</dbReference>
<evidence type="ECO:0000313" key="9">
    <source>
        <dbReference type="EMBL" id="KAF4467174.1"/>
    </source>
</evidence>
<feature type="transmembrane region" description="Helical" evidence="7">
    <location>
        <begin position="305"/>
        <end position="329"/>
    </location>
</feature>
<dbReference type="InterPro" id="IPR036291">
    <property type="entry name" value="NAD(P)-bd_dom_sf"/>
</dbReference>
<keyword evidence="5 7" id="KW-0472">Membrane</keyword>
<feature type="compositionally biased region" description="Basic and acidic residues" evidence="6">
    <location>
        <begin position="1"/>
        <end position="12"/>
    </location>
</feature>
<dbReference type="GO" id="GO:0005351">
    <property type="term" value="F:carbohydrate:proton symporter activity"/>
    <property type="evidence" value="ECO:0007669"/>
    <property type="project" value="TreeGrafter"/>
</dbReference>
<dbReference type="EMBL" id="JAADYS010000776">
    <property type="protein sequence ID" value="KAF4467174.1"/>
    <property type="molecule type" value="Genomic_DNA"/>
</dbReference>
<dbReference type="Pfam" id="PF05368">
    <property type="entry name" value="NmrA"/>
    <property type="match status" value="1"/>
</dbReference>
<dbReference type="AlphaFoldDB" id="A0A8H4P9B9"/>
<dbReference type="Proteomes" id="UP000554235">
    <property type="component" value="Unassembled WGS sequence"/>
</dbReference>
<proteinExistence type="inferred from homology"/>
<evidence type="ECO:0000256" key="5">
    <source>
        <dbReference type="ARBA" id="ARBA00023136"/>
    </source>
</evidence>
<reference evidence="9 10" key="1">
    <citation type="submission" date="2020-01" db="EMBL/GenBank/DDBJ databases">
        <title>Identification and distribution of gene clusters putatively required for synthesis of sphingolipid metabolism inhibitors in phylogenetically diverse species of the filamentous fungus Fusarium.</title>
        <authorList>
            <person name="Kim H.-S."/>
            <person name="Busman M."/>
            <person name="Brown D.W."/>
            <person name="Divon H."/>
            <person name="Uhlig S."/>
            <person name="Proctor R.H."/>
        </authorList>
    </citation>
    <scope>NUCLEOTIDE SEQUENCE [LARGE SCALE GENOMIC DNA]</scope>
    <source>
        <strain evidence="9 10">NRRL 20459</strain>
    </source>
</reference>
<dbReference type="OrthoDB" id="6612291at2759"/>
<evidence type="ECO:0000256" key="1">
    <source>
        <dbReference type="ARBA" id="ARBA00004141"/>
    </source>
</evidence>
<sequence length="834" mass="91796">MAKPDETAHVEQPHASQPVSNEIRGRAIQQQEHNRTYLETLRKDPWLLFWIGVMLWTLIVRGFENQSSGAVISIPVFKEDFGKMQEDGQYFVETKWQSALSGGSNAAAIVGSWAASYFADIIGYKPVILVAAAINIGSVGIEFASTSIAMFFGGKMLNFIAIGAFLNLCTSYVAEISPLAIRASVIGFCNLSQCIGPFISAIMSYFTSKWTTSWSWQSLICAQWGFAVVALCGQIFMPESPVYLVRKGKMTEARNVLERLYSDPKDAEDAEGHLERIKLTLEEAETQNTGSFADCFRGTNLRRTLIANLVFLSEPMSGLGFVSNYGALMYQFLGIGDQKSFAIQIGAQILSMSGATIAFLVSDFWGRRPMFIAGCIGLCLLLICMGIAGSVNTTAATTAAVGFYTMYNFFYNVGVGSGVYAIAGEIPTSALRAKTLALALSSSAAANTMWSFVAPYMFNPGYGNLKAKIGFVFGAFMLIWAFLAFFFVPETRMRTYEELDELFMNHTPTREFKTYVTVAERRAAEAFETERKIPVSEHGTGRLGPPAIKHLLKNGFTVSVLTRDPSSVKLPPGVEAIEGDYSSAESLTKSLVGRDFDAIVIILNRLAYDASLVTMQAAVNAEIYRVIPSFFGVSVDRPEIAEMPFLKVKLPILNDVVERAAKGQITYTGINTGMFLDWSLDDDVFVGLSGKGKTRLCDGGDVPISATTHDDVGKAIAAVLMKPDETLNKLYYIHSVVMTQNQVLGYAREAAPEFEFGIEPTDTKVLVDAAWKRYHAGDRDRVSMRDFAVRAAYGMGNSFFEKTDNELLGIEQWSDERLRGEIFRRLKERPPVAS</sequence>
<evidence type="ECO:0000256" key="7">
    <source>
        <dbReference type="SAM" id="Phobius"/>
    </source>
</evidence>
<evidence type="ECO:0000256" key="6">
    <source>
        <dbReference type="SAM" id="MobiDB-lite"/>
    </source>
</evidence>
<feature type="transmembrane region" description="Helical" evidence="7">
    <location>
        <begin position="46"/>
        <end position="63"/>
    </location>
</feature>
<keyword evidence="3 7" id="KW-0812">Transmembrane</keyword>
<feature type="transmembrane region" description="Helical" evidence="7">
    <location>
        <begin position="186"/>
        <end position="208"/>
    </location>
</feature>
<evidence type="ECO:0000256" key="2">
    <source>
        <dbReference type="ARBA" id="ARBA00010992"/>
    </source>
</evidence>
<feature type="transmembrane region" description="Helical" evidence="7">
    <location>
        <begin position="403"/>
        <end position="423"/>
    </location>
</feature>
<keyword evidence="10" id="KW-1185">Reference proteome</keyword>
<evidence type="ECO:0000259" key="8">
    <source>
        <dbReference type="PROSITE" id="PS50850"/>
    </source>
</evidence>
<dbReference type="FunFam" id="1.20.1250.20:FF:000078">
    <property type="entry name" value="MFS maltose transporter, putative"/>
    <property type="match status" value="1"/>
</dbReference>
<comment type="similarity">
    <text evidence="2">Belongs to the major facilitator superfamily. Sugar transporter (TC 2.A.1.1) family.</text>
</comment>
<dbReference type="Gene3D" id="3.40.50.720">
    <property type="entry name" value="NAD(P)-binding Rossmann-like Domain"/>
    <property type="match status" value="1"/>
</dbReference>
<dbReference type="GO" id="GO:0016020">
    <property type="term" value="C:membrane"/>
    <property type="evidence" value="ECO:0007669"/>
    <property type="project" value="UniProtKB-SubCell"/>
</dbReference>
<evidence type="ECO:0000256" key="3">
    <source>
        <dbReference type="ARBA" id="ARBA00022692"/>
    </source>
</evidence>